<proteinExistence type="predicted"/>
<evidence type="ECO:0000313" key="1">
    <source>
        <dbReference type="EMBL" id="KAI8000484.1"/>
    </source>
</evidence>
<keyword evidence="2" id="KW-1185">Reference proteome</keyword>
<gene>
    <name evidence="1" type="ORF">LOK49_LG09G01998</name>
</gene>
<accession>A0ACC0GI25</accession>
<evidence type="ECO:0000313" key="2">
    <source>
        <dbReference type="Proteomes" id="UP001060215"/>
    </source>
</evidence>
<protein>
    <submittedName>
        <fullName evidence="1">GDSL esterase/lipase</fullName>
    </submittedName>
</protein>
<name>A0ACC0GI25_9ERIC</name>
<organism evidence="1 2">
    <name type="scientific">Camellia lanceoleosa</name>
    <dbReference type="NCBI Taxonomy" id="1840588"/>
    <lineage>
        <taxon>Eukaryota</taxon>
        <taxon>Viridiplantae</taxon>
        <taxon>Streptophyta</taxon>
        <taxon>Embryophyta</taxon>
        <taxon>Tracheophyta</taxon>
        <taxon>Spermatophyta</taxon>
        <taxon>Magnoliopsida</taxon>
        <taxon>eudicotyledons</taxon>
        <taxon>Gunneridae</taxon>
        <taxon>Pentapetalae</taxon>
        <taxon>asterids</taxon>
        <taxon>Ericales</taxon>
        <taxon>Theaceae</taxon>
        <taxon>Camellia</taxon>
    </lineage>
</organism>
<dbReference type="EMBL" id="CM045765">
    <property type="protein sequence ID" value="KAI8000484.1"/>
    <property type="molecule type" value="Genomic_DNA"/>
</dbReference>
<comment type="caution">
    <text evidence="1">The sequence shown here is derived from an EMBL/GenBank/DDBJ whole genome shotgun (WGS) entry which is preliminary data.</text>
</comment>
<reference evidence="1 2" key="1">
    <citation type="journal article" date="2022" name="Plant J.">
        <title>Chromosome-level genome of Camellia lanceoleosa provides a valuable resource for understanding genome evolution and self-incompatibility.</title>
        <authorList>
            <person name="Gong W."/>
            <person name="Xiao S."/>
            <person name="Wang L."/>
            <person name="Liao Z."/>
            <person name="Chang Y."/>
            <person name="Mo W."/>
            <person name="Hu G."/>
            <person name="Li W."/>
            <person name="Zhao G."/>
            <person name="Zhu H."/>
            <person name="Hu X."/>
            <person name="Ji K."/>
            <person name="Xiang X."/>
            <person name="Song Q."/>
            <person name="Yuan D."/>
            <person name="Jin S."/>
            <person name="Zhang L."/>
        </authorList>
    </citation>
    <scope>NUCLEOTIDE SEQUENCE [LARGE SCALE GENOMIC DNA]</scope>
    <source>
        <strain evidence="1">SQ_2022a</strain>
    </source>
</reference>
<sequence length="362" mass="40067">MKMRMVAVVAMVVVVLLVVATPMFAEAINVYQLRQLAAKKNVTCLLVFGDSSVDPGNNNRLKEALKSNFPPYGKDFFNGDPTGRFSDGRLATDFIAEAFGYTNIIRGFLDPTIQKVDLLHGVSFASAGSGYDDLTTNFTGALPVSKQLEYLRHYKIHLRQLVGEMVAEKVIKNAIFVMSMGTNDFLQNYYADPARPKQFALKQYLNFLNSRMFLAVKAMHRSGARRVAVVGVPPFGCMPLVKTLRDKTNCDDMSNEVAFLFNNNIKQTLETLKASLGIETAYIDIYNVIATAIKYPNTYGFKETSKGCCGSGLVEFGDSCKGMSTCADPTKYVFWDAVHPTQKMYKIIADVALESISKSMLA</sequence>
<dbReference type="Proteomes" id="UP001060215">
    <property type="component" value="Chromosome 8"/>
</dbReference>